<sequence>MIFKRGDKLTFTSRRGADWERKETVSWKPLLFKEGFAGTLKVAHSQGIKVTPWIPSAGVSHVLILASVKHEFGCLADAQAWKDIYGGEIQERSL</sequence>
<protein>
    <submittedName>
        <fullName evidence="1">Uncharacterized protein</fullName>
    </submittedName>
</protein>
<accession>A0A0F9I069</accession>
<gene>
    <name evidence="1" type="ORF">LCGC14_1936350</name>
</gene>
<name>A0A0F9I069_9ZZZZ</name>
<comment type="caution">
    <text evidence="1">The sequence shown here is derived from an EMBL/GenBank/DDBJ whole genome shotgun (WGS) entry which is preliminary data.</text>
</comment>
<dbReference type="AlphaFoldDB" id="A0A0F9I069"/>
<organism evidence="1">
    <name type="scientific">marine sediment metagenome</name>
    <dbReference type="NCBI Taxonomy" id="412755"/>
    <lineage>
        <taxon>unclassified sequences</taxon>
        <taxon>metagenomes</taxon>
        <taxon>ecological metagenomes</taxon>
    </lineage>
</organism>
<proteinExistence type="predicted"/>
<dbReference type="EMBL" id="LAZR01020879">
    <property type="protein sequence ID" value="KKL87270.1"/>
    <property type="molecule type" value="Genomic_DNA"/>
</dbReference>
<reference evidence="1" key="1">
    <citation type="journal article" date="2015" name="Nature">
        <title>Complex archaea that bridge the gap between prokaryotes and eukaryotes.</title>
        <authorList>
            <person name="Spang A."/>
            <person name="Saw J.H."/>
            <person name="Jorgensen S.L."/>
            <person name="Zaremba-Niedzwiedzka K."/>
            <person name="Martijn J."/>
            <person name="Lind A.E."/>
            <person name="van Eijk R."/>
            <person name="Schleper C."/>
            <person name="Guy L."/>
            <person name="Ettema T.J."/>
        </authorList>
    </citation>
    <scope>NUCLEOTIDE SEQUENCE</scope>
</reference>
<evidence type="ECO:0000313" key="1">
    <source>
        <dbReference type="EMBL" id="KKL87270.1"/>
    </source>
</evidence>